<accession>A0A2H4SL34</accession>
<sequence>MSSLVAGAISRVTSSTPGVETTSITHFVSFFLVPFRLCGRRDIPLPGKFDVDPKSTAAAVTAHVHSNFPQVTCHLIISKTIESFRNARYSTPWPGLRDY</sequence>
<gene>
    <name evidence="1" type="ORF">A9K55_003969</name>
</gene>
<organism evidence="1 2">
    <name type="scientific">Cordyceps militaris</name>
    <name type="common">Caterpillar fungus</name>
    <name type="synonym">Clavaria militaris</name>
    <dbReference type="NCBI Taxonomy" id="73501"/>
    <lineage>
        <taxon>Eukaryota</taxon>
        <taxon>Fungi</taxon>
        <taxon>Dikarya</taxon>
        <taxon>Ascomycota</taxon>
        <taxon>Pezizomycotina</taxon>
        <taxon>Sordariomycetes</taxon>
        <taxon>Hypocreomycetidae</taxon>
        <taxon>Hypocreales</taxon>
        <taxon>Cordycipitaceae</taxon>
        <taxon>Cordyceps</taxon>
    </lineage>
</organism>
<protein>
    <submittedName>
        <fullName evidence="1">Uncharacterized protein</fullName>
    </submittedName>
</protein>
<dbReference type="AlphaFoldDB" id="A0A2H4SL34"/>
<dbReference type="VEuPathDB" id="FungiDB:A9K55_003969"/>
<evidence type="ECO:0000313" key="1">
    <source>
        <dbReference type="EMBL" id="ATY63817.1"/>
    </source>
</evidence>
<evidence type="ECO:0000313" key="2">
    <source>
        <dbReference type="Proteomes" id="UP000323067"/>
    </source>
</evidence>
<proteinExistence type="predicted"/>
<dbReference type="Proteomes" id="UP000323067">
    <property type="component" value="Chromosome v"/>
</dbReference>
<name>A0A2H4SL34_CORMI</name>
<dbReference type="EMBL" id="CP023325">
    <property type="protein sequence ID" value="ATY63817.1"/>
    <property type="molecule type" value="Genomic_DNA"/>
</dbReference>
<reference evidence="1 2" key="1">
    <citation type="journal article" date="2017" name="BMC Genomics">
        <title>Chromosome level assembly and secondary metabolite potential of the parasitic fungus Cordyceps militaris.</title>
        <authorList>
            <person name="Kramer G.J."/>
            <person name="Nodwell J.R."/>
        </authorList>
    </citation>
    <scope>NUCLEOTIDE SEQUENCE [LARGE SCALE GENOMIC DNA]</scope>
    <source>
        <strain evidence="1 2">ATCC 34164</strain>
    </source>
</reference>